<reference evidence="2" key="1">
    <citation type="journal article" date="2015" name="Nature">
        <title>Complex archaea that bridge the gap between prokaryotes and eukaryotes.</title>
        <authorList>
            <person name="Spang A."/>
            <person name="Saw J.H."/>
            <person name="Jorgensen S.L."/>
            <person name="Zaremba-Niedzwiedzka K."/>
            <person name="Martijn J."/>
            <person name="Lind A.E."/>
            <person name="van Eijk R."/>
            <person name="Schleper C."/>
            <person name="Guy L."/>
            <person name="Ettema T.J."/>
        </authorList>
    </citation>
    <scope>NUCLEOTIDE SEQUENCE</scope>
</reference>
<evidence type="ECO:0000256" key="1">
    <source>
        <dbReference type="SAM" id="Phobius"/>
    </source>
</evidence>
<sequence length="264" mass="28449">MIDTFIIKLVLSFIVGGAWVTIATLIADKYGTKLGGIIIGLPSTLLVSLFFIGWTQSPGVAVEATTIVPIIGAVNALFLVAYIALVRVNFWMALSGSALFWALCSFSLLVFKFSNFYLSLMIYVIVVFISYFIIEKGIRVKSKSAREITHTVGTLLFRGLLSGTIIALAVAMGKIGGPLLGGIFAMFPAMFLSTVLITYFSQGPLFSSAVMKVALFSAVSVVLYGVLVRSTYIPLGLGWGTLVSIIISFSTAFFIHVLVIKRIS</sequence>
<feature type="transmembrane region" description="Helical" evidence="1">
    <location>
        <begin position="34"/>
        <end position="54"/>
    </location>
</feature>
<feature type="transmembrane region" description="Helical" evidence="1">
    <location>
        <begin position="239"/>
        <end position="260"/>
    </location>
</feature>
<gene>
    <name evidence="2" type="ORF">LCGC14_0447420</name>
</gene>
<name>A0A0F9T208_9ZZZZ</name>
<protein>
    <recommendedName>
        <fullName evidence="3">DUF3147 family protein</fullName>
    </recommendedName>
</protein>
<comment type="caution">
    <text evidence="2">The sequence shown here is derived from an EMBL/GenBank/DDBJ whole genome shotgun (WGS) entry which is preliminary data.</text>
</comment>
<feature type="transmembrane region" description="Helical" evidence="1">
    <location>
        <begin position="6"/>
        <end position="27"/>
    </location>
</feature>
<keyword evidence="1" id="KW-0812">Transmembrane</keyword>
<dbReference type="AlphaFoldDB" id="A0A0F9T208"/>
<dbReference type="InterPro" id="IPR021493">
    <property type="entry name" value="DUF3147"/>
</dbReference>
<dbReference type="Pfam" id="PF11345">
    <property type="entry name" value="DUF3147"/>
    <property type="match status" value="1"/>
</dbReference>
<accession>A0A0F9T208</accession>
<keyword evidence="1" id="KW-0472">Membrane</keyword>
<proteinExistence type="predicted"/>
<organism evidence="2">
    <name type="scientific">marine sediment metagenome</name>
    <dbReference type="NCBI Taxonomy" id="412755"/>
    <lineage>
        <taxon>unclassified sequences</taxon>
        <taxon>metagenomes</taxon>
        <taxon>ecological metagenomes</taxon>
    </lineage>
</organism>
<evidence type="ECO:0000313" key="2">
    <source>
        <dbReference type="EMBL" id="KKN68807.1"/>
    </source>
</evidence>
<feature type="transmembrane region" description="Helical" evidence="1">
    <location>
        <begin position="116"/>
        <end position="134"/>
    </location>
</feature>
<feature type="transmembrane region" description="Helical" evidence="1">
    <location>
        <begin position="66"/>
        <end position="85"/>
    </location>
</feature>
<keyword evidence="1" id="KW-1133">Transmembrane helix</keyword>
<feature type="transmembrane region" description="Helical" evidence="1">
    <location>
        <begin position="179"/>
        <end position="201"/>
    </location>
</feature>
<feature type="transmembrane region" description="Helical" evidence="1">
    <location>
        <begin position="90"/>
        <end position="110"/>
    </location>
</feature>
<feature type="transmembrane region" description="Helical" evidence="1">
    <location>
        <begin position="155"/>
        <end position="173"/>
    </location>
</feature>
<feature type="transmembrane region" description="Helical" evidence="1">
    <location>
        <begin position="213"/>
        <end position="233"/>
    </location>
</feature>
<evidence type="ECO:0008006" key="3">
    <source>
        <dbReference type="Google" id="ProtNLM"/>
    </source>
</evidence>
<dbReference type="EMBL" id="LAZR01000439">
    <property type="protein sequence ID" value="KKN68807.1"/>
    <property type="molecule type" value="Genomic_DNA"/>
</dbReference>